<gene>
    <name evidence="3" type="ORF">KFL_000010760</name>
</gene>
<dbReference type="InterPro" id="IPR056497">
    <property type="entry name" value="HEAT_DAAF5"/>
</dbReference>
<dbReference type="Proteomes" id="UP000054558">
    <property type="component" value="Unassembled WGS sequence"/>
</dbReference>
<evidence type="ECO:0000313" key="4">
    <source>
        <dbReference type="Proteomes" id="UP000054558"/>
    </source>
</evidence>
<evidence type="ECO:0000313" key="3">
    <source>
        <dbReference type="EMBL" id="GAQ77627.1"/>
    </source>
</evidence>
<name>A0A0U9HTD3_KLENI</name>
<dbReference type="EMBL" id="DF236950">
    <property type="protein sequence ID" value="GAQ77627.1"/>
    <property type="molecule type" value="Genomic_DNA"/>
</dbReference>
<sequence length="818" mass="86628">MAVQGTNLDGTERLGSFFQAHQREFNRLQDPDRSVRRAALETFKKLLAPTGAGTVAPDGPYLEALCASGLLPPFLQLLSDPVEKCRELALGIMQAVTSKLPQVGTVMDQVMPPVRARIGVSPVAETSEEVRLQLVALLADSLLPRCTQQPSQAAAQDVAAVLSQVLQDPFHEIKKAACRGIVAGARQCPGALAPHAEGLMKALLQNVAHPHSRVRTAVLQALDGVVATGGLPAGSLTDVLPPGIKPLAFDKAAAVRQLLFSSIAHWLGAPSGSLPLPPPPAFDPQPYVLDLLPLLLVGVTDPSSDIASRTLELAEQKVVATHLRELLRPLQKELREWTVALRQGAARVLHTVLVLGGENVTGHVDVIVPMLCAAVGDEDADVAKRIVSCGHVVGAAVRPAMWVPIMGDELTAPRASAAQKANRLVVLAALLHATEEGGLAAEHVAQIAQIVAGEELRCAEHAAVRTQLLAVVTNLVRAAGPACGPVTLPLLQTLLQLQATPNDVPLQHSAAEVTSALARATGHSSVSSLFSEHLSGLLATATADHAQWVSVSPGWQLFQALLHAAGAAAGPGLEQALPVLAGVVQQEREAALRISALQLVDELLEVPALAATWRRRAARLLAEMLVPCGVWRAGKVAAAVRHAAMVATGTLLRNDLCTQEDLLGVLSGSSLLAVVRSCLEEDYYVDTRRAACHVAEHLVRVAGPALSGEQRRALYKDVLKRLDDSNDEIRIEITGAARQLFASLPPHEDGAEVRELVDGMLVHMDDPDARVQAAVCSALEVAARVRGVQVEEAVRKVMQKHRSQVYCARVLAAAEATH</sequence>
<evidence type="ECO:0000259" key="1">
    <source>
        <dbReference type="Pfam" id="PF24573"/>
    </source>
</evidence>
<dbReference type="PANTHER" id="PTHR16216:SF2">
    <property type="entry name" value="DYNEIN AXONEMAL ASSEMBLY FACTOR 5"/>
    <property type="match status" value="1"/>
</dbReference>
<reference evidence="3 4" key="1">
    <citation type="journal article" date="2014" name="Nat. Commun.">
        <title>Klebsormidium flaccidum genome reveals primary factors for plant terrestrial adaptation.</title>
        <authorList>
            <person name="Hori K."/>
            <person name="Maruyama F."/>
            <person name="Fujisawa T."/>
            <person name="Togashi T."/>
            <person name="Yamamoto N."/>
            <person name="Seo M."/>
            <person name="Sato S."/>
            <person name="Yamada T."/>
            <person name="Mori H."/>
            <person name="Tajima N."/>
            <person name="Moriyama T."/>
            <person name="Ikeuchi M."/>
            <person name="Watanabe M."/>
            <person name="Wada H."/>
            <person name="Kobayashi K."/>
            <person name="Saito M."/>
            <person name="Masuda T."/>
            <person name="Sasaki-Sekimoto Y."/>
            <person name="Mashiguchi K."/>
            <person name="Awai K."/>
            <person name="Shimojima M."/>
            <person name="Masuda S."/>
            <person name="Iwai M."/>
            <person name="Nobusawa T."/>
            <person name="Narise T."/>
            <person name="Kondo S."/>
            <person name="Saito H."/>
            <person name="Sato R."/>
            <person name="Murakawa M."/>
            <person name="Ihara Y."/>
            <person name="Oshima-Yamada Y."/>
            <person name="Ohtaka K."/>
            <person name="Satoh M."/>
            <person name="Sonobe K."/>
            <person name="Ishii M."/>
            <person name="Ohtani R."/>
            <person name="Kanamori-Sato M."/>
            <person name="Honoki R."/>
            <person name="Miyazaki D."/>
            <person name="Mochizuki H."/>
            <person name="Umetsu J."/>
            <person name="Higashi K."/>
            <person name="Shibata D."/>
            <person name="Kamiya Y."/>
            <person name="Sato N."/>
            <person name="Nakamura Y."/>
            <person name="Tabata S."/>
            <person name="Ida S."/>
            <person name="Kurokawa K."/>
            <person name="Ohta H."/>
        </authorList>
    </citation>
    <scope>NUCLEOTIDE SEQUENCE [LARGE SCALE GENOMIC DNA]</scope>
    <source>
        <strain evidence="3 4">NIES-2285</strain>
    </source>
</reference>
<dbReference type="Pfam" id="PF24573">
    <property type="entry name" value="HEAT_DAAF5"/>
    <property type="match status" value="1"/>
</dbReference>
<dbReference type="PANTHER" id="PTHR16216">
    <property type="entry name" value="DYNEIN ASSEMBLY FACTOR 5, AXONEMAL"/>
    <property type="match status" value="1"/>
</dbReference>
<dbReference type="Gene3D" id="1.25.10.10">
    <property type="entry name" value="Leucine-rich Repeat Variant"/>
    <property type="match status" value="4"/>
</dbReference>
<feature type="domain" description="Dynein axonemal assembly factor 5 TPR repeats" evidence="2">
    <location>
        <begin position="28"/>
        <end position="314"/>
    </location>
</feature>
<dbReference type="InterPro" id="IPR011989">
    <property type="entry name" value="ARM-like"/>
</dbReference>
<dbReference type="OrthoDB" id="413572at2759"/>
<accession>A0A0U9HTD3</accession>
<dbReference type="SUPFAM" id="SSF48371">
    <property type="entry name" value="ARM repeat"/>
    <property type="match status" value="2"/>
</dbReference>
<dbReference type="InterPro" id="IPR057978">
    <property type="entry name" value="TPR_DAAF5"/>
</dbReference>
<dbReference type="InterPro" id="IPR052623">
    <property type="entry name" value="DAAF5"/>
</dbReference>
<dbReference type="OMA" id="AFQGPWA"/>
<evidence type="ECO:0008006" key="5">
    <source>
        <dbReference type="Google" id="ProtNLM"/>
    </source>
</evidence>
<proteinExistence type="predicted"/>
<protein>
    <recommendedName>
        <fullName evidence="5">TOG domain-containing protein</fullName>
    </recommendedName>
</protein>
<keyword evidence="4" id="KW-1185">Reference proteome</keyword>
<dbReference type="AlphaFoldDB" id="A0A0U9HTD3"/>
<feature type="domain" description="Dynein axonemal assembly factor 5 HEAT-repeat" evidence="1">
    <location>
        <begin position="318"/>
        <end position="500"/>
    </location>
</feature>
<dbReference type="Pfam" id="PF25757">
    <property type="entry name" value="TPR_DNAAF5"/>
    <property type="match status" value="1"/>
</dbReference>
<organism evidence="3 4">
    <name type="scientific">Klebsormidium nitens</name>
    <name type="common">Green alga</name>
    <name type="synonym">Ulothrix nitens</name>
    <dbReference type="NCBI Taxonomy" id="105231"/>
    <lineage>
        <taxon>Eukaryota</taxon>
        <taxon>Viridiplantae</taxon>
        <taxon>Streptophyta</taxon>
        <taxon>Klebsormidiophyceae</taxon>
        <taxon>Klebsormidiales</taxon>
        <taxon>Klebsormidiaceae</taxon>
        <taxon>Klebsormidium</taxon>
    </lineage>
</organism>
<evidence type="ECO:0000259" key="2">
    <source>
        <dbReference type="Pfam" id="PF25757"/>
    </source>
</evidence>
<dbReference type="InterPro" id="IPR016024">
    <property type="entry name" value="ARM-type_fold"/>
</dbReference>